<organism evidence="1 2">
    <name type="scientific">Calycina marina</name>
    <dbReference type="NCBI Taxonomy" id="1763456"/>
    <lineage>
        <taxon>Eukaryota</taxon>
        <taxon>Fungi</taxon>
        <taxon>Dikarya</taxon>
        <taxon>Ascomycota</taxon>
        <taxon>Pezizomycotina</taxon>
        <taxon>Leotiomycetes</taxon>
        <taxon>Helotiales</taxon>
        <taxon>Pezizellaceae</taxon>
        <taxon>Calycina</taxon>
    </lineage>
</organism>
<gene>
    <name evidence="1" type="ORF">BJ878DRAFT_413222</name>
</gene>
<sequence>MLQDAWDAVVDVAANTPHASQQLLVEILCAVQGEDLSTQFPEKVIVWGERVKMFEDLPLFGPSLRTAWNQIPGSGSQRCFTPEQWTNINAFVARLTALSSSLPVFDYSLYAIWSLRAVFEETEVDEALASAGEVWLQYSRAAIEKLSCAEKTFEGRLAAPGSKFRDKDWVGFNMERLGIWQAALELHSK</sequence>
<dbReference type="AlphaFoldDB" id="A0A9P7ZB41"/>
<evidence type="ECO:0000313" key="2">
    <source>
        <dbReference type="Proteomes" id="UP000887226"/>
    </source>
</evidence>
<protein>
    <submittedName>
        <fullName evidence="1">Uncharacterized protein</fullName>
    </submittedName>
</protein>
<comment type="caution">
    <text evidence="1">The sequence shown here is derived from an EMBL/GenBank/DDBJ whole genome shotgun (WGS) entry which is preliminary data.</text>
</comment>
<dbReference type="Proteomes" id="UP000887226">
    <property type="component" value="Unassembled WGS sequence"/>
</dbReference>
<dbReference type="PANTHER" id="PTHR38797">
    <property type="entry name" value="NUCLEAR PORE COMPLEX PROTEIN NUP85-RELATED"/>
    <property type="match status" value="1"/>
</dbReference>
<dbReference type="InterPro" id="IPR022085">
    <property type="entry name" value="OpdG"/>
</dbReference>
<dbReference type="InterPro" id="IPR053204">
    <property type="entry name" value="Oxopyrrolidines_Biosynth-assoc"/>
</dbReference>
<name>A0A9P7ZB41_9HELO</name>
<dbReference type="EMBL" id="MU253753">
    <property type="protein sequence ID" value="KAG9248255.1"/>
    <property type="molecule type" value="Genomic_DNA"/>
</dbReference>
<accession>A0A9P7ZB41</accession>
<proteinExistence type="predicted"/>
<keyword evidence="2" id="KW-1185">Reference proteome</keyword>
<dbReference type="Pfam" id="PF12311">
    <property type="entry name" value="DUF3632"/>
    <property type="match status" value="1"/>
</dbReference>
<evidence type="ECO:0000313" key="1">
    <source>
        <dbReference type="EMBL" id="KAG9248255.1"/>
    </source>
</evidence>
<reference evidence="1" key="1">
    <citation type="journal article" date="2021" name="IMA Fungus">
        <title>Genomic characterization of three marine fungi, including Emericellopsis atlantica sp. nov. with signatures of a generalist lifestyle and marine biomass degradation.</title>
        <authorList>
            <person name="Hagestad O.C."/>
            <person name="Hou L."/>
            <person name="Andersen J.H."/>
            <person name="Hansen E.H."/>
            <person name="Altermark B."/>
            <person name="Li C."/>
            <person name="Kuhnert E."/>
            <person name="Cox R.J."/>
            <person name="Crous P.W."/>
            <person name="Spatafora J.W."/>
            <person name="Lail K."/>
            <person name="Amirebrahimi M."/>
            <person name="Lipzen A."/>
            <person name="Pangilinan J."/>
            <person name="Andreopoulos W."/>
            <person name="Hayes R.D."/>
            <person name="Ng V."/>
            <person name="Grigoriev I.V."/>
            <person name="Jackson S.A."/>
            <person name="Sutton T.D.S."/>
            <person name="Dobson A.D.W."/>
            <person name="Rama T."/>
        </authorList>
    </citation>
    <scope>NUCLEOTIDE SEQUENCE</scope>
    <source>
        <strain evidence="1">TRa3180A</strain>
    </source>
</reference>
<dbReference type="OrthoDB" id="3350591at2759"/>